<organism evidence="8 9">
    <name type="scientific">Flavobacterium orientale</name>
    <dbReference type="NCBI Taxonomy" id="1756020"/>
    <lineage>
        <taxon>Bacteria</taxon>
        <taxon>Pseudomonadati</taxon>
        <taxon>Bacteroidota</taxon>
        <taxon>Flavobacteriia</taxon>
        <taxon>Flavobacteriales</taxon>
        <taxon>Flavobacteriaceae</taxon>
        <taxon>Flavobacterium</taxon>
    </lineage>
</organism>
<dbReference type="RefSeq" id="WP_188362038.1">
    <property type="nucleotide sequence ID" value="NZ_BMFG01000005.1"/>
</dbReference>
<evidence type="ECO:0000256" key="7">
    <source>
        <dbReference type="SAM" id="Phobius"/>
    </source>
</evidence>
<evidence type="ECO:0000313" key="8">
    <source>
        <dbReference type="EMBL" id="GGD26579.1"/>
    </source>
</evidence>
<dbReference type="PANTHER" id="PTHR30606">
    <property type="entry name" value="LIPID A BIOSYNTHESIS LAUROYL ACYLTRANSFERASE"/>
    <property type="match status" value="1"/>
</dbReference>
<proteinExistence type="predicted"/>
<dbReference type="GO" id="GO:0009247">
    <property type="term" value="P:glycolipid biosynthetic process"/>
    <property type="evidence" value="ECO:0007669"/>
    <property type="project" value="UniProtKB-ARBA"/>
</dbReference>
<dbReference type="PANTHER" id="PTHR30606:SF10">
    <property type="entry name" value="PHOSPHATIDYLINOSITOL MANNOSIDE ACYLTRANSFERASE"/>
    <property type="match status" value="1"/>
</dbReference>
<comment type="caution">
    <text evidence="8">The sequence shown here is derived from an EMBL/GenBank/DDBJ whole genome shotgun (WGS) entry which is preliminary data.</text>
</comment>
<evidence type="ECO:0000256" key="5">
    <source>
        <dbReference type="ARBA" id="ARBA00023136"/>
    </source>
</evidence>
<keyword evidence="6" id="KW-0012">Acyltransferase</keyword>
<evidence type="ECO:0000256" key="6">
    <source>
        <dbReference type="ARBA" id="ARBA00023315"/>
    </source>
</evidence>
<protein>
    <submittedName>
        <fullName evidence="8">Lipid A biosynthesis protein</fullName>
    </submittedName>
</protein>
<keyword evidence="4" id="KW-0808">Transferase</keyword>
<sequence>MQFLLYVVLYPILWIISILPFPIFYALSDLVCFFTYRVFGYRKKTVRKNLAIALSHLPEAERLVIEKKFYSHMCDLFLEMVKTMTISTTEMDKRFVIQNLSFMKELEKKGKSIAIMTSHYASYEWSISINKKLSFESFAIYKKITNPYFDKLIRRIRSKFGATLINTKETIPTIESNFAKGHPSIYGFASDQSPRASRATHWDTFFGIETPIQTGAEVLSKKYDMIMVFMHIKKVKRGFYECRFELMSDDPKSVPDFELTTNFMRRVEAQILEAPEYYLWTHKRWKHKRKSN</sequence>
<dbReference type="CDD" id="cd07984">
    <property type="entry name" value="LPLAT_LABLAT-like"/>
    <property type="match status" value="1"/>
</dbReference>
<evidence type="ECO:0000256" key="3">
    <source>
        <dbReference type="ARBA" id="ARBA00022519"/>
    </source>
</evidence>
<evidence type="ECO:0000256" key="4">
    <source>
        <dbReference type="ARBA" id="ARBA00022679"/>
    </source>
</evidence>
<keyword evidence="9" id="KW-1185">Reference proteome</keyword>
<dbReference type="InterPro" id="IPR004960">
    <property type="entry name" value="LipA_acyltrans"/>
</dbReference>
<dbReference type="Proteomes" id="UP000625735">
    <property type="component" value="Unassembled WGS sequence"/>
</dbReference>
<comment type="subcellular location">
    <subcellularLocation>
        <location evidence="1">Cell inner membrane</location>
    </subcellularLocation>
</comment>
<keyword evidence="3" id="KW-0997">Cell inner membrane</keyword>
<name>A0A916Y1H0_9FLAO</name>
<keyword evidence="2" id="KW-1003">Cell membrane</keyword>
<keyword evidence="7" id="KW-0812">Transmembrane</keyword>
<evidence type="ECO:0000256" key="2">
    <source>
        <dbReference type="ARBA" id="ARBA00022475"/>
    </source>
</evidence>
<keyword evidence="7" id="KW-1133">Transmembrane helix</keyword>
<dbReference type="GO" id="GO:0016746">
    <property type="term" value="F:acyltransferase activity"/>
    <property type="evidence" value="ECO:0007669"/>
    <property type="project" value="UniProtKB-KW"/>
</dbReference>
<feature type="transmembrane region" description="Helical" evidence="7">
    <location>
        <begin position="12"/>
        <end position="39"/>
    </location>
</feature>
<dbReference type="AlphaFoldDB" id="A0A916Y1H0"/>
<accession>A0A916Y1H0</accession>
<evidence type="ECO:0000256" key="1">
    <source>
        <dbReference type="ARBA" id="ARBA00004533"/>
    </source>
</evidence>
<keyword evidence="5 7" id="KW-0472">Membrane</keyword>
<dbReference type="GO" id="GO:0005886">
    <property type="term" value="C:plasma membrane"/>
    <property type="evidence" value="ECO:0007669"/>
    <property type="project" value="UniProtKB-SubCell"/>
</dbReference>
<reference evidence="8" key="2">
    <citation type="submission" date="2020-09" db="EMBL/GenBank/DDBJ databases">
        <authorList>
            <person name="Sun Q."/>
            <person name="Zhou Y."/>
        </authorList>
    </citation>
    <scope>NUCLEOTIDE SEQUENCE</scope>
    <source>
        <strain evidence="8">CGMCC 1.12506</strain>
    </source>
</reference>
<dbReference type="EMBL" id="BMFG01000005">
    <property type="protein sequence ID" value="GGD26579.1"/>
    <property type="molecule type" value="Genomic_DNA"/>
</dbReference>
<dbReference type="Pfam" id="PF03279">
    <property type="entry name" value="Lip_A_acyltrans"/>
    <property type="match status" value="1"/>
</dbReference>
<reference evidence="8" key="1">
    <citation type="journal article" date="2014" name="Int. J. Syst. Evol. Microbiol.">
        <title>Complete genome sequence of Corynebacterium casei LMG S-19264T (=DSM 44701T), isolated from a smear-ripened cheese.</title>
        <authorList>
            <consortium name="US DOE Joint Genome Institute (JGI-PGF)"/>
            <person name="Walter F."/>
            <person name="Albersmeier A."/>
            <person name="Kalinowski J."/>
            <person name="Ruckert C."/>
        </authorList>
    </citation>
    <scope>NUCLEOTIDE SEQUENCE</scope>
    <source>
        <strain evidence="8">CGMCC 1.12506</strain>
    </source>
</reference>
<gene>
    <name evidence="8" type="ORF">GCM10011343_16020</name>
</gene>
<evidence type="ECO:0000313" key="9">
    <source>
        <dbReference type="Proteomes" id="UP000625735"/>
    </source>
</evidence>